<protein>
    <recommendedName>
        <fullName evidence="1">F-box domain-containing protein</fullName>
    </recommendedName>
</protein>
<dbReference type="AlphaFoldDB" id="A0A165ZW66"/>
<sequence length="474" mass="53072">MPIFSRLPPETLLHILRDAFLREIVNFGQTSRRLYRLVKNERIVWRNATDTEYLPLPTGHTIQTVPVELLFPIALRACSIAIAFRQPIIIPKRYAPIAPLSIGDDEMPYNVEIPGGRWTMYSTESGIRFDDSSKTPLENDTIISDGRLFRNAMGTMGEGVVRCIQPISTDWDPPCSIAPGSGHAIDIYFPIGNIGDSKTEQTPKIHSPPIPIPEINVTGVSDMMGPLILSVGAKTFDFLHLCDIDARTGFVLNFTGHNKRWFQIINAQFQPARRKVVLDVFLPGIIDAYDFAVWVFDIPEMPPSDAANASTALEFHWIHKTIHIQPVSQYIQPLEWNVDSSEPSEFPDTHVCVHDFIIQCPQFPGSLAMIVVCLTADDRLQAVCLGLFDRPTQFGPFKGRVIGATCVADNHLRIVCTDPAKKRLFQKTFEIPGGADLKGESMITRVDLVHGQVSLLRRKGRAFLDIVPCFVIQY</sequence>
<evidence type="ECO:0000313" key="3">
    <source>
        <dbReference type="Proteomes" id="UP000076798"/>
    </source>
</evidence>
<name>A0A165ZW66_9AGAM</name>
<dbReference type="EMBL" id="KV428169">
    <property type="protein sequence ID" value="KZT34704.1"/>
    <property type="molecule type" value="Genomic_DNA"/>
</dbReference>
<evidence type="ECO:0000259" key="1">
    <source>
        <dbReference type="PROSITE" id="PS50181"/>
    </source>
</evidence>
<dbReference type="Proteomes" id="UP000076798">
    <property type="component" value="Unassembled WGS sequence"/>
</dbReference>
<reference evidence="2 3" key="1">
    <citation type="journal article" date="2016" name="Mol. Biol. Evol.">
        <title>Comparative Genomics of Early-Diverging Mushroom-Forming Fungi Provides Insights into the Origins of Lignocellulose Decay Capabilities.</title>
        <authorList>
            <person name="Nagy L.G."/>
            <person name="Riley R."/>
            <person name="Tritt A."/>
            <person name="Adam C."/>
            <person name="Daum C."/>
            <person name="Floudas D."/>
            <person name="Sun H."/>
            <person name="Yadav J.S."/>
            <person name="Pangilinan J."/>
            <person name="Larsson K.H."/>
            <person name="Matsuura K."/>
            <person name="Barry K."/>
            <person name="Labutti K."/>
            <person name="Kuo R."/>
            <person name="Ohm R.A."/>
            <person name="Bhattacharya S.S."/>
            <person name="Shirouzu T."/>
            <person name="Yoshinaga Y."/>
            <person name="Martin F.M."/>
            <person name="Grigoriev I.V."/>
            <person name="Hibbett D.S."/>
        </authorList>
    </citation>
    <scope>NUCLEOTIDE SEQUENCE [LARGE SCALE GENOMIC DNA]</scope>
    <source>
        <strain evidence="2 3">HHB10207 ss-3</strain>
    </source>
</reference>
<feature type="domain" description="F-box" evidence="1">
    <location>
        <begin position="1"/>
        <end position="48"/>
    </location>
</feature>
<proteinExistence type="predicted"/>
<dbReference type="SUPFAM" id="SSF81383">
    <property type="entry name" value="F-box domain"/>
    <property type="match status" value="1"/>
</dbReference>
<gene>
    <name evidence="2" type="ORF">SISSUDRAFT_1052453</name>
</gene>
<dbReference type="OrthoDB" id="3018431at2759"/>
<organism evidence="2 3">
    <name type="scientific">Sistotremastrum suecicum HHB10207 ss-3</name>
    <dbReference type="NCBI Taxonomy" id="1314776"/>
    <lineage>
        <taxon>Eukaryota</taxon>
        <taxon>Fungi</taxon>
        <taxon>Dikarya</taxon>
        <taxon>Basidiomycota</taxon>
        <taxon>Agaricomycotina</taxon>
        <taxon>Agaricomycetes</taxon>
        <taxon>Sistotremastrales</taxon>
        <taxon>Sistotremastraceae</taxon>
        <taxon>Sistotremastrum</taxon>
    </lineage>
</organism>
<dbReference type="PROSITE" id="PS50181">
    <property type="entry name" value="FBOX"/>
    <property type="match status" value="1"/>
</dbReference>
<keyword evidence="3" id="KW-1185">Reference proteome</keyword>
<dbReference type="InterPro" id="IPR001810">
    <property type="entry name" value="F-box_dom"/>
</dbReference>
<dbReference type="InterPro" id="IPR036047">
    <property type="entry name" value="F-box-like_dom_sf"/>
</dbReference>
<accession>A0A165ZW66</accession>
<evidence type="ECO:0000313" key="2">
    <source>
        <dbReference type="EMBL" id="KZT34704.1"/>
    </source>
</evidence>
<dbReference type="Pfam" id="PF12937">
    <property type="entry name" value="F-box-like"/>
    <property type="match status" value="1"/>
</dbReference>
<dbReference type="CDD" id="cd09917">
    <property type="entry name" value="F-box_SF"/>
    <property type="match status" value="1"/>
</dbReference>